<dbReference type="AlphaFoldDB" id="M8BWP1"/>
<organism evidence="1">
    <name type="scientific">Aegilops tauschii</name>
    <name type="common">Tausch's goatgrass</name>
    <name type="synonym">Aegilops squarrosa</name>
    <dbReference type="NCBI Taxonomy" id="37682"/>
    <lineage>
        <taxon>Eukaryota</taxon>
        <taxon>Viridiplantae</taxon>
        <taxon>Streptophyta</taxon>
        <taxon>Embryophyta</taxon>
        <taxon>Tracheophyta</taxon>
        <taxon>Spermatophyta</taxon>
        <taxon>Magnoliopsida</taxon>
        <taxon>Liliopsida</taxon>
        <taxon>Poales</taxon>
        <taxon>Poaceae</taxon>
        <taxon>BOP clade</taxon>
        <taxon>Pooideae</taxon>
        <taxon>Triticodae</taxon>
        <taxon>Triticeae</taxon>
        <taxon>Triticinae</taxon>
        <taxon>Aegilops</taxon>
    </lineage>
</organism>
<dbReference type="EnsemblPlants" id="EMT07348">
    <property type="protein sequence ID" value="EMT07348"/>
    <property type="gene ID" value="F775_02859"/>
</dbReference>
<proteinExistence type="predicted"/>
<accession>M8BWP1</accession>
<dbReference type="PANTHER" id="PTHR33377">
    <property type="entry name" value="OS10G0134700 PROTEIN-RELATED"/>
    <property type="match status" value="1"/>
</dbReference>
<dbReference type="Pfam" id="PF08224">
    <property type="entry name" value="DUF1719"/>
    <property type="match status" value="1"/>
</dbReference>
<dbReference type="SMART" id="SM01157">
    <property type="entry name" value="DUF1719"/>
    <property type="match status" value="1"/>
</dbReference>
<name>M8BWP1_AEGTA</name>
<evidence type="ECO:0000313" key="1">
    <source>
        <dbReference type="EnsemblPlants" id="EMT07348"/>
    </source>
</evidence>
<dbReference type="InterPro" id="IPR013181">
    <property type="entry name" value="DUF1719"/>
</dbReference>
<sequence length="540" mass="60705">MAEIVKSVIVGEAVSRIISGIAPTSKRPDRSVEESAGGCGLERLEMARIKMEAALHTSDKWQITNTSLLHWRKKLKRAAQDCDDVARRCRQLFREEEEAEQVVRQSSFPRQMAHATKVFISSLVGRDNDHCSANSTTAAAVRRFEKLADGASEFMSFVQLGGTPRQHLFFDPLIGHIFRGKSLIYQLLHPGGRYSFFSIRPIGFDEGGLEAILSFMYEDRKAPKNNFGLVVMLRLSESTDIIGTTVKCLRLLTPNFKSTADMVIREIIQLPTQDLSCVAHKGHLNDIHRILVRWFRPDPLCCQGYEHDVVPSCHIGSDNARGNKLRFSSIFPEPACGVFFWRHISVSEYSDVSGSTVVVGHDDTSSLENSPSLKLGIMLLPHDSLEDPQSDGSAIEVIDTENSHHLTDVTLPLDQLDKMLIPKATEYLHHNAKARTYQVCWRSNHGSAHLCVEKSITERRPEVRRATRQGRNIKSTKGLSQVKQDWQVRLRKQAGESFRKLWVVRSSERLQSSFTTWLGGRFGLNSDKCTGFTCVSKSSI</sequence>
<dbReference type="PANTHER" id="PTHR33377:SF11">
    <property type="entry name" value="OS04G0105900 PROTEIN"/>
    <property type="match status" value="1"/>
</dbReference>
<protein>
    <submittedName>
        <fullName evidence="1">Uncharacterized protein</fullName>
    </submittedName>
</protein>
<reference evidence="1" key="1">
    <citation type="submission" date="2015-06" db="UniProtKB">
        <authorList>
            <consortium name="EnsemblPlants"/>
        </authorList>
    </citation>
    <scope>IDENTIFICATION</scope>
</reference>